<keyword evidence="4" id="KW-0456">Lyase</keyword>
<evidence type="ECO:0000313" key="5">
    <source>
        <dbReference type="EMBL" id="WYY26430.1"/>
    </source>
</evidence>
<dbReference type="PROSITE" id="PS00806">
    <property type="entry name" value="ALDOLASE_CLASS_II_2"/>
    <property type="match status" value="1"/>
</dbReference>
<reference evidence="5" key="1">
    <citation type="submission" date="2024-03" db="EMBL/GenBank/DDBJ databases">
        <title>The Complete Genome of 'Candidatus Phytoplasma fraxini' AshY1 from the Ash Yellows Group.</title>
        <authorList>
            <person name="Boehm J.W."/>
            <person name="Huettel B."/>
            <person name="Schneider B."/>
            <person name="Kube M."/>
        </authorList>
    </citation>
    <scope>NUCLEOTIDE SEQUENCE [LARGE SCALE GENOMIC DNA]</scope>
    <source>
        <strain evidence="5">AshY1</strain>
    </source>
</reference>
<gene>
    <name evidence="5" type="primary">fba</name>
    <name evidence="5" type="ORF">AshY1_03150</name>
</gene>
<dbReference type="InterPro" id="IPR000771">
    <property type="entry name" value="FBA_II"/>
</dbReference>
<dbReference type="Pfam" id="PF01116">
    <property type="entry name" value="F_bP_aldolase"/>
    <property type="match status" value="1"/>
</dbReference>
<evidence type="ECO:0000256" key="2">
    <source>
        <dbReference type="ARBA" id="ARBA00022723"/>
    </source>
</evidence>
<dbReference type="NCBIfam" id="TIGR01859">
    <property type="entry name" value="fruc_bis_ald"/>
    <property type="match status" value="1"/>
</dbReference>
<evidence type="ECO:0000256" key="1">
    <source>
        <dbReference type="ARBA" id="ARBA00001947"/>
    </source>
</evidence>
<name>A0ABZ2UDH8_ASHYP</name>
<keyword evidence="3" id="KW-0862">Zinc</keyword>
<dbReference type="PANTHER" id="PTHR30304:SF0">
    <property type="entry name" value="D-TAGATOSE-1,6-BISPHOSPHATE ALDOLASE SUBUNIT GATY-RELATED"/>
    <property type="match status" value="1"/>
</dbReference>
<organism evidence="5 6">
    <name type="scientific">Ash yellows phytoplasma</name>
    <dbReference type="NCBI Taxonomy" id="35780"/>
    <lineage>
        <taxon>Bacteria</taxon>
        <taxon>Bacillati</taxon>
        <taxon>Mycoplasmatota</taxon>
        <taxon>Mollicutes</taxon>
        <taxon>Acholeplasmatales</taxon>
        <taxon>Acholeplasmataceae</taxon>
        <taxon>Candidatus Phytoplasma</taxon>
        <taxon>16SrVII (Ash yellows group)</taxon>
    </lineage>
</organism>
<proteinExistence type="predicted"/>
<dbReference type="PIRSF" id="PIRSF001359">
    <property type="entry name" value="F_bP_aldolase_II"/>
    <property type="match status" value="1"/>
</dbReference>
<keyword evidence="2" id="KW-0479">Metal-binding</keyword>
<comment type="cofactor">
    <cofactor evidence="1">
        <name>Zn(2+)</name>
        <dbReference type="ChEBI" id="CHEBI:29105"/>
    </cofactor>
</comment>
<keyword evidence="6" id="KW-1185">Reference proteome</keyword>
<dbReference type="InterPro" id="IPR050246">
    <property type="entry name" value="Class_II_FBP_aldolase"/>
</dbReference>
<dbReference type="Gene3D" id="3.20.20.70">
    <property type="entry name" value="Aldolase class I"/>
    <property type="match status" value="1"/>
</dbReference>
<dbReference type="EMBL" id="CP146843">
    <property type="protein sequence ID" value="WYY26430.1"/>
    <property type="molecule type" value="Genomic_DNA"/>
</dbReference>
<dbReference type="InterPro" id="IPR013785">
    <property type="entry name" value="Aldolase_TIM"/>
</dbReference>
<dbReference type="PROSITE" id="PS00602">
    <property type="entry name" value="ALDOLASE_CLASS_II_1"/>
    <property type="match status" value="1"/>
</dbReference>
<dbReference type="InterPro" id="IPR011289">
    <property type="entry name" value="Fruc_bis_ald_class-2"/>
</dbReference>
<sequence>MLTSDRKVIDKAHEQRYSIIQVNINNLDWIKAALETVEELKSPVILGVSEGAAKYMGGFKTVVSLVKNLDAFYNISVPVILHLDHGSYEGAYQAVEAGFNSIMFDGSHYPFEENLKKTEEIVKVCHEKGLLVEAEVGSIGGEEDGVIGQGEIADPYECYRIAQLGVDMLAAGIGNIHGKYPSNWKGLNFDVFQKIRELTNNKTPLVLHGGTGIPDEMIKKAISLGVVKINVNTEFQIAFAQATREYIEQKKDLTNKGYDPRKLLQPGYLAIKQEIKKKLILFKSTNQS</sequence>
<dbReference type="CDD" id="cd00947">
    <property type="entry name" value="TBP_aldolase_IIB"/>
    <property type="match status" value="1"/>
</dbReference>
<dbReference type="Proteomes" id="UP001484199">
    <property type="component" value="Chromosome"/>
</dbReference>
<evidence type="ECO:0000256" key="3">
    <source>
        <dbReference type="ARBA" id="ARBA00022833"/>
    </source>
</evidence>
<protein>
    <submittedName>
        <fullName evidence="5">Fructose-bisphosphate aldolase class II</fullName>
    </submittedName>
</protein>
<dbReference type="NCBIfam" id="TIGR00167">
    <property type="entry name" value="cbbA"/>
    <property type="match status" value="1"/>
</dbReference>
<dbReference type="RefSeq" id="WP_341266835.1">
    <property type="nucleotide sequence ID" value="NZ_CP146843.1"/>
</dbReference>
<accession>A0ABZ2UDH8</accession>
<dbReference type="PANTHER" id="PTHR30304">
    <property type="entry name" value="D-TAGATOSE-1,6-BISPHOSPHATE ALDOLASE"/>
    <property type="match status" value="1"/>
</dbReference>
<dbReference type="SUPFAM" id="SSF51569">
    <property type="entry name" value="Aldolase"/>
    <property type="match status" value="1"/>
</dbReference>
<evidence type="ECO:0000313" key="6">
    <source>
        <dbReference type="Proteomes" id="UP001484199"/>
    </source>
</evidence>
<evidence type="ECO:0000256" key="4">
    <source>
        <dbReference type="ARBA" id="ARBA00023239"/>
    </source>
</evidence>